<name>A0A3S0QH35_9HYPH</name>
<dbReference type="OrthoDB" id="8101294at2"/>
<sequence>MEHDAEKYQRFSGDVMLSLFKVKQQEPRPAEDPVAVLFSRRRPRRKRPASPLFPRLFDILSWKRSQ</sequence>
<accession>A0A3S0QH35</accession>
<dbReference type="AlphaFoldDB" id="A0A3S0QH35"/>
<proteinExistence type="predicted"/>
<reference evidence="1 2" key="1">
    <citation type="submission" date="2018-11" db="EMBL/GenBank/DDBJ databases">
        <title>Rhizobium chutanense sp. nov., isolated from root nodules of Phaseolus vulgaris in China.</title>
        <authorList>
            <person name="Huo Y."/>
        </authorList>
    </citation>
    <scope>NUCLEOTIDE SEQUENCE [LARGE SCALE GENOMIC DNA]</scope>
    <source>
        <strain evidence="1 2">C16</strain>
    </source>
</reference>
<dbReference type="EMBL" id="RJTJ01000047">
    <property type="protein sequence ID" value="RUL96749.1"/>
    <property type="molecule type" value="Genomic_DNA"/>
</dbReference>
<evidence type="ECO:0000313" key="2">
    <source>
        <dbReference type="Proteomes" id="UP000278081"/>
    </source>
</evidence>
<evidence type="ECO:0000313" key="1">
    <source>
        <dbReference type="EMBL" id="RUL96749.1"/>
    </source>
</evidence>
<comment type="caution">
    <text evidence="1">The sequence shown here is derived from an EMBL/GenBank/DDBJ whole genome shotgun (WGS) entry which is preliminary data.</text>
</comment>
<protein>
    <submittedName>
        <fullName evidence="1">Uncharacterized protein</fullName>
    </submittedName>
</protein>
<dbReference type="Proteomes" id="UP000278081">
    <property type="component" value="Unassembled WGS sequence"/>
</dbReference>
<gene>
    <name evidence="1" type="ORF">EFR84_31870</name>
</gene>
<organism evidence="1 2">
    <name type="scientific">Rhizobium chutanense</name>
    <dbReference type="NCBI Taxonomy" id="2035448"/>
    <lineage>
        <taxon>Bacteria</taxon>
        <taxon>Pseudomonadati</taxon>
        <taxon>Pseudomonadota</taxon>
        <taxon>Alphaproteobacteria</taxon>
        <taxon>Hyphomicrobiales</taxon>
        <taxon>Rhizobiaceae</taxon>
        <taxon>Rhizobium/Agrobacterium group</taxon>
        <taxon>Rhizobium</taxon>
    </lineage>
</organism>